<sequence length="95" mass="10523">MYTAGPDVKHEETTHSLITLLRPSLNVWIQLKRLRSGHTNCSILSSIGIAGLFATLGANSERWTSGFSNTRFPPYPPVLNRCPTYLRAAGLLRVI</sequence>
<accession>A0A0C3JMA5</accession>
<gene>
    <name evidence="1" type="ORF">M404DRAFT_995492</name>
</gene>
<dbReference type="HOGENOM" id="CLU_2373655_0_0_1"/>
<name>A0A0C3JMA5_PISTI</name>
<dbReference type="AlphaFoldDB" id="A0A0C3JMA5"/>
<evidence type="ECO:0000313" key="1">
    <source>
        <dbReference type="EMBL" id="KIO10293.1"/>
    </source>
</evidence>
<dbReference type="EMBL" id="KN831952">
    <property type="protein sequence ID" value="KIO10293.1"/>
    <property type="molecule type" value="Genomic_DNA"/>
</dbReference>
<reference evidence="2" key="2">
    <citation type="submission" date="2015-01" db="EMBL/GenBank/DDBJ databases">
        <title>Evolutionary Origins and Diversification of the Mycorrhizal Mutualists.</title>
        <authorList>
            <consortium name="DOE Joint Genome Institute"/>
            <consortium name="Mycorrhizal Genomics Consortium"/>
            <person name="Kohler A."/>
            <person name="Kuo A."/>
            <person name="Nagy L.G."/>
            <person name="Floudas D."/>
            <person name="Copeland A."/>
            <person name="Barry K.W."/>
            <person name="Cichocki N."/>
            <person name="Veneault-Fourrey C."/>
            <person name="LaButti K."/>
            <person name="Lindquist E.A."/>
            <person name="Lipzen A."/>
            <person name="Lundell T."/>
            <person name="Morin E."/>
            <person name="Murat C."/>
            <person name="Riley R."/>
            <person name="Ohm R."/>
            <person name="Sun H."/>
            <person name="Tunlid A."/>
            <person name="Henrissat B."/>
            <person name="Grigoriev I.V."/>
            <person name="Hibbett D.S."/>
            <person name="Martin F."/>
        </authorList>
    </citation>
    <scope>NUCLEOTIDE SEQUENCE [LARGE SCALE GENOMIC DNA]</scope>
    <source>
        <strain evidence="2">Marx 270</strain>
    </source>
</reference>
<dbReference type="Proteomes" id="UP000054217">
    <property type="component" value="Unassembled WGS sequence"/>
</dbReference>
<organism evidence="1 2">
    <name type="scientific">Pisolithus tinctorius Marx 270</name>
    <dbReference type="NCBI Taxonomy" id="870435"/>
    <lineage>
        <taxon>Eukaryota</taxon>
        <taxon>Fungi</taxon>
        <taxon>Dikarya</taxon>
        <taxon>Basidiomycota</taxon>
        <taxon>Agaricomycotina</taxon>
        <taxon>Agaricomycetes</taxon>
        <taxon>Agaricomycetidae</taxon>
        <taxon>Boletales</taxon>
        <taxon>Sclerodermatineae</taxon>
        <taxon>Pisolithaceae</taxon>
        <taxon>Pisolithus</taxon>
    </lineage>
</organism>
<reference evidence="1 2" key="1">
    <citation type="submission" date="2014-04" db="EMBL/GenBank/DDBJ databases">
        <authorList>
            <consortium name="DOE Joint Genome Institute"/>
            <person name="Kuo A."/>
            <person name="Kohler A."/>
            <person name="Costa M.D."/>
            <person name="Nagy L.G."/>
            <person name="Floudas D."/>
            <person name="Copeland A."/>
            <person name="Barry K.W."/>
            <person name="Cichocki N."/>
            <person name="Veneault-Fourrey C."/>
            <person name="LaButti K."/>
            <person name="Lindquist E.A."/>
            <person name="Lipzen A."/>
            <person name="Lundell T."/>
            <person name="Morin E."/>
            <person name="Murat C."/>
            <person name="Sun H."/>
            <person name="Tunlid A."/>
            <person name="Henrissat B."/>
            <person name="Grigoriev I.V."/>
            <person name="Hibbett D.S."/>
            <person name="Martin F."/>
            <person name="Nordberg H.P."/>
            <person name="Cantor M.N."/>
            <person name="Hua S.X."/>
        </authorList>
    </citation>
    <scope>NUCLEOTIDE SEQUENCE [LARGE SCALE GENOMIC DNA]</scope>
    <source>
        <strain evidence="1 2">Marx 270</strain>
    </source>
</reference>
<proteinExistence type="predicted"/>
<protein>
    <submittedName>
        <fullName evidence="1">Uncharacterized protein</fullName>
    </submittedName>
</protein>
<keyword evidence="2" id="KW-1185">Reference proteome</keyword>
<evidence type="ECO:0000313" key="2">
    <source>
        <dbReference type="Proteomes" id="UP000054217"/>
    </source>
</evidence>
<dbReference type="InParanoid" id="A0A0C3JMA5"/>